<gene>
    <name evidence="1" type="ORF">BDR25DRAFT_304415</name>
</gene>
<evidence type="ECO:0000313" key="2">
    <source>
        <dbReference type="Proteomes" id="UP000799755"/>
    </source>
</evidence>
<accession>A0ACB6QQG8</accession>
<comment type="caution">
    <text evidence="1">The sequence shown here is derived from an EMBL/GenBank/DDBJ whole genome shotgun (WGS) entry which is preliminary data.</text>
</comment>
<proteinExistence type="predicted"/>
<dbReference type="Proteomes" id="UP000799755">
    <property type="component" value="Unassembled WGS sequence"/>
</dbReference>
<name>A0ACB6QQG8_9PLEO</name>
<evidence type="ECO:0000313" key="1">
    <source>
        <dbReference type="EMBL" id="KAF2469239.1"/>
    </source>
</evidence>
<reference evidence="1" key="1">
    <citation type="journal article" date="2020" name="Stud. Mycol.">
        <title>101 Dothideomycetes genomes: a test case for predicting lifestyles and emergence of pathogens.</title>
        <authorList>
            <person name="Haridas S."/>
            <person name="Albert R."/>
            <person name="Binder M."/>
            <person name="Bloem J."/>
            <person name="Labutti K."/>
            <person name="Salamov A."/>
            <person name="Andreopoulos B."/>
            <person name="Baker S."/>
            <person name="Barry K."/>
            <person name="Bills G."/>
            <person name="Bluhm B."/>
            <person name="Cannon C."/>
            <person name="Castanera R."/>
            <person name="Culley D."/>
            <person name="Daum C."/>
            <person name="Ezra D."/>
            <person name="Gonzalez J."/>
            <person name="Henrissat B."/>
            <person name="Kuo A."/>
            <person name="Liang C."/>
            <person name="Lipzen A."/>
            <person name="Lutzoni F."/>
            <person name="Magnuson J."/>
            <person name="Mondo S."/>
            <person name="Nolan M."/>
            <person name="Ohm R."/>
            <person name="Pangilinan J."/>
            <person name="Park H.-J."/>
            <person name="Ramirez L."/>
            <person name="Alfaro M."/>
            <person name="Sun H."/>
            <person name="Tritt A."/>
            <person name="Yoshinaga Y."/>
            <person name="Zwiers L.-H."/>
            <person name="Turgeon B."/>
            <person name="Goodwin S."/>
            <person name="Spatafora J."/>
            <person name="Crous P."/>
            <person name="Grigoriev I."/>
        </authorList>
    </citation>
    <scope>NUCLEOTIDE SEQUENCE</scope>
    <source>
        <strain evidence="1">ATCC 200398</strain>
    </source>
</reference>
<organism evidence="1 2">
    <name type="scientific">Lindgomyces ingoldianus</name>
    <dbReference type="NCBI Taxonomy" id="673940"/>
    <lineage>
        <taxon>Eukaryota</taxon>
        <taxon>Fungi</taxon>
        <taxon>Dikarya</taxon>
        <taxon>Ascomycota</taxon>
        <taxon>Pezizomycotina</taxon>
        <taxon>Dothideomycetes</taxon>
        <taxon>Pleosporomycetidae</taxon>
        <taxon>Pleosporales</taxon>
        <taxon>Lindgomycetaceae</taxon>
        <taxon>Lindgomyces</taxon>
    </lineage>
</organism>
<protein>
    <submittedName>
        <fullName evidence="1">Uncharacterized protein</fullName>
    </submittedName>
</protein>
<keyword evidence="2" id="KW-1185">Reference proteome</keyword>
<sequence>MIVEDQELWNLYLKVLNSPNHDCYEAAIEDLVDYETAHILFVTWERSPDCLAAQRCLAWAKSILYDFHKVENRYLEDRDTEEMLCATLTWRMDDNDFFGTLAEAFSYLEDLPSEFDRLLLNACSRLEPVSAFVLFISAHECTHVCWNSPLLRSSCLLDFLLEKGAQFNTSGVRITPLQIAVLRWDYSGTEWLLKKGVNSNAIGDIDGKYFPHLDNRWGQASPLHIIRHSPFALDHLDKVTNGRIKQERTAQRPRIEELLLTYGAKDFLMRDSESSNALVLSATQN</sequence>
<dbReference type="EMBL" id="MU003512">
    <property type="protein sequence ID" value="KAF2469239.1"/>
    <property type="molecule type" value="Genomic_DNA"/>
</dbReference>